<gene>
    <name evidence="4" type="ORF">J2S00_001325</name>
</gene>
<dbReference type="PIRSF" id="PIRSF000883">
    <property type="entry name" value="Pesterase_MJ0912"/>
    <property type="match status" value="1"/>
</dbReference>
<comment type="caution">
    <text evidence="4">The sequence shown here is derived from an EMBL/GenBank/DDBJ whole genome shotgun (WGS) entry which is preliminary data.</text>
</comment>
<dbReference type="EMBL" id="JAUSUQ010000004">
    <property type="protein sequence ID" value="MDQ0338539.1"/>
    <property type="molecule type" value="Genomic_DNA"/>
</dbReference>
<dbReference type="EC" id="3.1.4.-" evidence="2"/>
<proteinExistence type="inferred from homology"/>
<keyword evidence="2" id="KW-0479">Metal-binding</keyword>
<comment type="cofactor">
    <cofactor evidence="2">
        <name>a divalent metal cation</name>
        <dbReference type="ChEBI" id="CHEBI:60240"/>
    </cofactor>
</comment>
<dbReference type="InterPro" id="IPR024654">
    <property type="entry name" value="Calcineurin-like_PHP_lpxH"/>
</dbReference>
<feature type="domain" description="Calcineurin-like phosphoesterase" evidence="3">
    <location>
        <begin position="1"/>
        <end position="198"/>
    </location>
</feature>
<evidence type="ECO:0000259" key="3">
    <source>
        <dbReference type="Pfam" id="PF12850"/>
    </source>
</evidence>
<evidence type="ECO:0000313" key="4">
    <source>
        <dbReference type="EMBL" id="MDQ0338539.1"/>
    </source>
</evidence>
<dbReference type="InterPro" id="IPR029052">
    <property type="entry name" value="Metallo-depent_PP-like"/>
</dbReference>
<name>A0ABU0CRQ3_9BACI</name>
<sequence>MKIAFLSDIHGNAVALEAVLEDLEQNNADQVVVLGDLCFRGPEPKRALKLVQQLDAKVIKGNVDEWTVRGVQQGEVPEAFVEVMNQEREWCLQELTDQDLDYLARLPEEVHLTLGEQLKIHGFHAVPDSLFDVVWPDSTPQKLEEALMKDKEAHIYVYGHIHLPFVRFLQGKCVINTGSVGLPFDGLPLASYVLVETDGPGYSVSIQRVPYDVERVVQLYQTKGYPNAELMIRIVQEGKSPFEINK</sequence>
<dbReference type="Gene3D" id="3.60.21.10">
    <property type="match status" value="1"/>
</dbReference>
<dbReference type="Pfam" id="PF12850">
    <property type="entry name" value="Metallophos_2"/>
    <property type="match status" value="1"/>
</dbReference>
<keyword evidence="5" id="KW-1185">Reference proteome</keyword>
<reference evidence="4 5" key="1">
    <citation type="submission" date="2023-07" db="EMBL/GenBank/DDBJ databases">
        <title>Genomic Encyclopedia of Type Strains, Phase IV (KMG-IV): sequencing the most valuable type-strain genomes for metagenomic binning, comparative biology and taxonomic classification.</title>
        <authorList>
            <person name="Goeker M."/>
        </authorList>
    </citation>
    <scope>NUCLEOTIDE SEQUENCE [LARGE SCALE GENOMIC DNA]</scope>
    <source>
        <strain evidence="4 5">DSM 17740</strain>
    </source>
</reference>
<dbReference type="SUPFAM" id="SSF56300">
    <property type="entry name" value="Metallo-dependent phosphatases"/>
    <property type="match status" value="1"/>
</dbReference>
<accession>A0ABU0CRQ3</accession>
<evidence type="ECO:0000256" key="2">
    <source>
        <dbReference type="RuleBase" id="RU362039"/>
    </source>
</evidence>
<comment type="similarity">
    <text evidence="1 2">Belongs to the metallophosphoesterase superfamily. YfcE family.</text>
</comment>
<organism evidence="4 5">
    <name type="scientific">Caldalkalibacillus uzonensis</name>
    <dbReference type="NCBI Taxonomy" id="353224"/>
    <lineage>
        <taxon>Bacteria</taxon>
        <taxon>Bacillati</taxon>
        <taxon>Bacillota</taxon>
        <taxon>Bacilli</taxon>
        <taxon>Bacillales</taxon>
        <taxon>Bacillaceae</taxon>
        <taxon>Caldalkalibacillus</taxon>
    </lineage>
</organism>
<dbReference type="InterPro" id="IPR011152">
    <property type="entry name" value="Pesterase_MJ0912"/>
</dbReference>
<evidence type="ECO:0000313" key="5">
    <source>
        <dbReference type="Proteomes" id="UP001232445"/>
    </source>
</evidence>
<dbReference type="RefSeq" id="WP_307337068.1">
    <property type="nucleotide sequence ID" value="NZ_JAUSUQ010000004.1"/>
</dbReference>
<dbReference type="NCBIfam" id="TIGR00040">
    <property type="entry name" value="yfcE"/>
    <property type="match status" value="1"/>
</dbReference>
<protein>
    <recommendedName>
        <fullName evidence="2">Phosphoesterase</fullName>
        <ecNumber evidence="2">3.1.4.-</ecNumber>
    </recommendedName>
</protein>
<evidence type="ECO:0000256" key="1">
    <source>
        <dbReference type="ARBA" id="ARBA00008950"/>
    </source>
</evidence>
<dbReference type="InterPro" id="IPR000979">
    <property type="entry name" value="Phosphodiesterase_MJ0936/Vps29"/>
</dbReference>
<dbReference type="PANTHER" id="PTHR42850">
    <property type="entry name" value="METALLOPHOSPHOESTERASE"/>
    <property type="match status" value="1"/>
</dbReference>
<dbReference type="PANTHER" id="PTHR42850:SF2">
    <property type="entry name" value="BLL5683 PROTEIN"/>
    <property type="match status" value="1"/>
</dbReference>
<dbReference type="Proteomes" id="UP001232445">
    <property type="component" value="Unassembled WGS sequence"/>
</dbReference>
<dbReference type="InterPro" id="IPR050126">
    <property type="entry name" value="Ap4A_hydrolase"/>
</dbReference>